<dbReference type="InterPro" id="IPR029151">
    <property type="entry name" value="Sensor-like_sf"/>
</dbReference>
<dbReference type="PROSITE" id="PS50885">
    <property type="entry name" value="HAMP"/>
    <property type="match status" value="1"/>
</dbReference>
<dbReference type="AlphaFoldDB" id="A0A7X0PH86"/>
<evidence type="ECO:0000256" key="8">
    <source>
        <dbReference type="SAM" id="Phobius"/>
    </source>
</evidence>
<dbReference type="CDD" id="cd06225">
    <property type="entry name" value="HAMP"/>
    <property type="match status" value="1"/>
</dbReference>
<evidence type="ECO:0000256" key="2">
    <source>
        <dbReference type="ARBA" id="ARBA00022475"/>
    </source>
</evidence>
<name>A0A7X0PH86_9BURK</name>
<dbReference type="PANTHER" id="PTHR43531:SF16">
    <property type="entry name" value="METHYL-ACCEPTING CHEMOTAXIS PROTEIN II"/>
    <property type="match status" value="1"/>
</dbReference>
<dbReference type="InterPro" id="IPR004090">
    <property type="entry name" value="Chemotax_Me-accpt_rcpt"/>
</dbReference>
<evidence type="ECO:0000256" key="7">
    <source>
        <dbReference type="PROSITE-ProRule" id="PRU00284"/>
    </source>
</evidence>
<evidence type="ECO:0000313" key="11">
    <source>
        <dbReference type="EMBL" id="MBB6561836.1"/>
    </source>
</evidence>
<accession>A0A7X0PH86</accession>
<feature type="domain" description="HAMP" evidence="10">
    <location>
        <begin position="313"/>
        <end position="367"/>
    </location>
</feature>
<dbReference type="SUPFAM" id="SSF103190">
    <property type="entry name" value="Sensory domain-like"/>
    <property type="match status" value="1"/>
</dbReference>
<dbReference type="GO" id="GO:0005886">
    <property type="term" value="C:plasma membrane"/>
    <property type="evidence" value="ECO:0007669"/>
    <property type="project" value="UniProtKB-SubCell"/>
</dbReference>
<evidence type="ECO:0000259" key="9">
    <source>
        <dbReference type="PROSITE" id="PS50111"/>
    </source>
</evidence>
<dbReference type="PRINTS" id="PR00260">
    <property type="entry name" value="CHEMTRNSDUCR"/>
</dbReference>
<evidence type="ECO:0000259" key="10">
    <source>
        <dbReference type="PROSITE" id="PS50885"/>
    </source>
</evidence>
<dbReference type="SUPFAM" id="SSF58104">
    <property type="entry name" value="Methyl-accepting chemotaxis protein (MCP) signaling domain"/>
    <property type="match status" value="1"/>
</dbReference>
<feature type="transmembrane region" description="Helical" evidence="8">
    <location>
        <begin position="289"/>
        <end position="313"/>
    </location>
</feature>
<keyword evidence="5 8" id="KW-0472">Membrane</keyword>
<organism evidence="11 12">
    <name type="scientific">Acidovorax soli</name>
    <dbReference type="NCBI Taxonomy" id="592050"/>
    <lineage>
        <taxon>Bacteria</taxon>
        <taxon>Pseudomonadati</taxon>
        <taxon>Pseudomonadota</taxon>
        <taxon>Betaproteobacteria</taxon>
        <taxon>Burkholderiales</taxon>
        <taxon>Comamonadaceae</taxon>
        <taxon>Acidovorax</taxon>
    </lineage>
</organism>
<dbReference type="FunFam" id="1.10.287.950:FF:000001">
    <property type="entry name" value="Methyl-accepting chemotaxis sensory transducer"/>
    <property type="match status" value="1"/>
</dbReference>
<comment type="caution">
    <text evidence="11">The sequence shown here is derived from an EMBL/GenBank/DDBJ whole genome shotgun (WGS) entry which is preliminary data.</text>
</comment>
<dbReference type="Pfam" id="PF00015">
    <property type="entry name" value="MCPsignal"/>
    <property type="match status" value="1"/>
</dbReference>
<gene>
    <name evidence="11" type="ORF">HNP48_004538</name>
</gene>
<dbReference type="EMBL" id="JACHLK010000010">
    <property type="protein sequence ID" value="MBB6561836.1"/>
    <property type="molecule type" value="Genomic_DNA"/>
</dbReference>
<dbReference type="Gene3D" id="3.30.450.20">
    <property type="entry name" value="PAS domain"/>
    <property type="match status" value="2"/>
</dbReference>
<dbReference type="CDD" id="cd12913">
    <property type="entry name" value="PDC1_MCP_like"/>
    <property type="match status" value="1"/>
</dbReference>
<keyword evidence="4 8" id="KW-1133">Transmembrane helix</keyword>
<evidence type="ECO:0000256" key="1">
    <source>
        <dbReference type="ARBA" id="ARBA00004651"/>
    </source>
</evidence>
<feature type="transmembrane region" description="Helical" evidence="8">
    <location>
        <begin position="258"/>
        <end position="277"/>
    </location>
</feature>
<dbReference type="Gene3D" id="1.10.287.950">
    <property type="entry name" value="Methyl-accepting chemotaxis protein"/>
    <property type="match status" value="1"/>
</dbReference>
<dbReference type="InterPro" id="IPR003660">
    <property type="entry name" value="HAMP_dom"/>
</dbReference>
<dbReference type="GO" id="GO:0007165">
    <property type="term" value="P:signal transduction"/>
    <property type="evidence" value="ECO:0007669"/>
    <property type="project" value="UniProtKB-KW"/>
</dbReference>
<dbReference type="PROSITE" id="PS50111">
    <property type="entry name" value="CHEMOTAXIS_TRANSDUC_2"/>
    <property type="match status" value="1"/>
</dbReference>
<dbReference type="InterPro" id="IPR004089">
    <property type="entry name" value="MCPsignal_dom"/>
</dbReference>
<comment type="similarity">
    <text evidence="6">Belongs to the methyl-accepting chemotaxis (MCP) protein family.</text>
</comment>
<sequence>MAGSPAVARVDRRGLRMSFLKTLKGQILLVSVACLVAGLLALTVANYLTARSQAYASLTAQSQALAHSHIETLRDWARGKATVVESAAAALDDADAAKPLLMLAKAGNFLTTYFGYADKRTVFSEKQNLPPDYDPTGRPWYKQAADAQTTILTAPYPDAGGAGLVVTFAKAAREGAGVKAVMAGDVSLAAVVANVASIKPTPASYAFLVGSDGNIIAHPEVKLALKPATDLAPSLTATALADMAKRADLNAVDLQGRAMLLTVAPVTGTPWLLAIALDRGEGLAAIRTMLGVSLGAGIVVLLVALVVLAGILSRRLRQLTLVRDAMHEIGAGDGDLSRRIDAQGEDELAQIAASFNSFAGKLSGVLAQIRDASNSVRVAAEEIATGNHDLSGRTELTASSLEETSASMQQLTETVRHNADAARQANQLVAQASSVAQHGGTVVGNVVSTMDEINAASRKISDIIGTIDGIAFQTNILALNAAVEAARAGEQGRGFAVVASEVRSLAQRSAEAAKEIKLLISASVGQVENGSRLVHDAGATMTDIVNSVQRVTDIMAEITASTNEQSTSINEVGQAVSHLDQMTQQNAALVEESAAAAQSLKDQSVRLSEVVGTFRLSADGGGAHGAPRLSAPQ</sequence>
<evidence type="ECO:0000256" key="4">
    <source>
        <dbReference type="ARBA" id="ARBA00022989"/>
    </source>
</evidence>
<dbReference type="InterPro" id="IPR051310">
    <property type="entry name" value="MCP_chemotaxis"/>
</dbReference>
<protein>
    <submittedName>
        <fullName evidence="11">Methyl-accepting chemotaxis protein</fullName>
    </submittedName>
</protein>
<dbReference type="PANTHER" id="PTHR43531">
    <property type="entry name" value="PROTEIN ICFG"/>
    <property type="match status" value="1"/>
</dbReference>
<evidence type="ECO:0000256" key="6">
    <source>
        <dbReference type="ARBA" id="ARBA00029447"/>
    </source>
</evidence>
<keyword evidence="2" id="KW-1003">Cell membrane</keyword>
<reference evidence="11 12" key="1">
    <citation type="submission" date="2020-08" db="EMBL/GenBank/DDBJ databases">
        <title>Functional genomics of gut bacteria from endangered species of beetles.</title>
        <authorList>
            <person name="Carlos-Shanley C."/>
        </authorList>
    </citation>
    <scope>NUCLEOTIDE SEQUENCE [LARGE SCALE GENOMIC DNA]</scope>
    <source>
        <strain evidence="11 12">S00198</strain>
    </source>
</reference>
<dbReference type="CDD" id="cd11386">
    <property type="entry name" value="MCP_signal"/>
    <property type="match status" value="1"/>
</dbReference>
<feature type="transmembrane region" description="Helical" evidence="8">
    <location>
        <begin position="27"/>
        <end position="48"/>
    </location>
</feature>
<dbReference type="Pfam" id="PF02743">
    <property type="entry name" value="dCache_1"/>
    <property type="match status" value="1"/>
</dbReference>
<evidence type="ECO:0000256" key="5">
    <source>
        <dbReference type="ARBA" id="ARBA00023136"/>
    </source>
</evidence>
<keyword evidence="7" id="KW-0807">Transducer</keyword>
<evidence type="ECO:0000256" key="3">
    <source>
        <dbReference type="ARBA" id="ARBA00022692"/>
    </source>
</evidence>
<dbReference type="GO" id="GO:0004888">
    <property type="term" value="F:transmembrane signaling receptor activity"/>
    <property type="evidence" value="ECO:0007669"/>
    <property type="project" value="InterPro"/>
</dbReference>
<dbReference type="Pfam" id="PF00672">
    <property type="entry name" value="HAMP"/>
    <property type="match status" value="1"/>
</dbReference>
<comment type="subcellular location">
    <subcellularLocation>
        <location evidence="1">Cell membrane</location>
        <topology evidence="1">Multi-pass membrane protein</topology>
    </subcellularLocation>
</comment>
<dbReference type="GO" id="GO:0006935">
    <property type="term" value="P:chemotaxis"/>
    <property type="evidence" value="ECO:0007669"/>
    <property type="project" value="InterPro"/>
</dbReference>
<keyword evidence="12" id="KW-1185">Reference proteome</keyword>
<dbReference type="CDD" id="cd12912">
    <property type="entry name" value="PDC2_MCP_like"/>
    <property type="match status" value="1"/>
</dbReference>
<dbReference type="SMART" id="SM00283">
    <property type="entry name" value="MA"/>
    <property type="match status" value="1"/>
</dbReference>
<dbReference type="Proteomes" id="UP000575083">
    <property type="component" value="Unassembled WGS sequence"/>
</dbReference>
<feature type="domain" description="Methyl-accepting transducer" evidence="9">
    <location>
        <begin position="372"/>
        <end position="601"/>
    </location>
</feature>
<dbReference type="InterPro" id="IPR033479">
    <property type="entry name" value="dCache_1"/>
</dbReference>
<proteinExistence type="inferred from homology"/>
<keyword evidence="3 8" id="KW-0812">Transmembrane</keyword>
<evidence type="ECO:0000313" key="12">
    <source>
        <dbReference type="Proteomes" id="UP000575083"/>
    </source>
</evidence>
<dbReference type="SMART" id="SM00304">
    <property type="entry name" value="HAMP"/>
    <property type="match status" value="1"/>
</dbReference>